<name>A0AAV5NNT2_9VIBR</name>
<protein>
    <submittedName>
        <fullName evidence="2">Tagatose-bisphosphate aldolase subunit KbaZ</fullName>
    </submittedName>
</protein>
<dbReference type="NCBIfam" id="TIGR02810">
    <property type="entry name" value="agaZ_gatZ"/>
    <property type="match status" value="1"/>
</dbReference>
<dbReference type="EMBL" id="BSNX01000013">
    <property type="protein sequence ID" value="GLQ72306.1"/>
    <property type="molecule type" value="Genomic_DNA"/>
</dbReference>
<dbReference type="InterPro" id="IPR050303">
    <property type="entry name" value="GatZ_KbaZ_carbometab"/>
</dbReference>
<dbReference type="AlphaFoldDB" id="A0AAV5NNT2"/>
<dbReference type="Gene3D" id="3.20.20.70">
    <property type="entry name" value="Aldolase class I"/>
    <property type="match status" value="1"/>
</dbReference>
<accession>A0AAV5NNT2</accession>
<dbReference type="GO" id="GO:0005886">
    <property type="term" value="C:plasma membrane"/>
    <property type="evidence" value="ECO:0007669"/>
    <property type="project" value="TreeGrafter"/>
</dbReference>
<dbReference type="InterPro" id="IPR012062">
    <property type="entry name" value="GatZ/KbaZ-like"/>
</dbReference>
<dbReference type="Pfam" id="PF08013">
    <property type="entry name" value="GatZ_KbaZ-like"/>
    <property type="match status" value="1"/>
</dbReference>
<organism evidence="2 3">
    <name type="scientific">Vibrio penaeicida</name>
    <dbReference type="NCBI Taxonomy" id="104609"/>
    <lineage>
        <taxon>Bacteria</taxon>
        <taxon>Pseudomonadati</taxon>
        <taxon>Pseudomonadota</taxon>
        <taxon>Gammaproteobacteria</taxon>
        <taxon>Vibrionales</taxon>
        <taxon>Vibrionaceae</taxon>
        <taxon>Vibrio</taxon>
    </lineage>
</organism>
<dbReference type="GO" id="GO:0005975">
    <property type="term" value="P:carbohydrate metabolic process"/>
    <property type="evidence" value="ECO:0007669"/>
    <property type="project" value="InterPro"/>
</dbReference>
<proteinExistence type="predicted"/>
<dbReference type="SUPFAM" id="SSF51569">
    <property type="entry name" value="Aldolase"/>
    <property type="match status" value="1"/>
</dbReference>
<dbReference type="Gene3D" id="1.10.400.20">
    <property type="entry name" value="putative tagatose 6-phosphate kinase domain like"/>
    <property type="match status" value="1"/>
</dbReference>
<comment type="pathway">
    <text evidence="1">Carbohydrate metabolism; D-tagatose 6-phosphate degradation; D-glyceraldehyde 3-phosphate and glycerone phosphate from D-tagatose 6-phosphate: step 2/2.</text>
</comment>
<dbReference type="PANTHER" id="PTHR32502:SF2">
    <property type="entry name" value="D-TAGATOSE-1,6-BISPHOSPHATE ALDOLASE SUBUNIT KBAZ"/>
    <property type="match status" value="1"/>
</dbReference>
<dbReference type="PIRSF" id="PIRSF009264">
    <property type="entry name" value="TagBP_ald_AgaZ"/>
    <property type="match status" value="1"/>
</dbReference>
<comment type="caution">
    <text evidence="2">The sequence shown here is derived from an EMBL/GenBank/DDBJ whole genome shotgun (WGS) entry which is preliminary data.</text>
</comment>
<dbReference type="RefSeq" id="WP_126608790.1">
    <property type="nucleotide sequence ID" value="NZ_AP025145.1"/>
</dbReference>
<dbReference type="PANTHER" id="PTHR32502">
    <property type="entry name" value="N-ACETYLGALACTOSAMINE PERMEASE II COMPONENT-RELATED"/>
    <property type="match status" value="1"/>
</dbReference>
<sequence length="427" mass="47963">MKELLNLVTQHKSGKRVGIYSVCSAHPLVLEAALKQCLQDGQPVLIESTSNQVNQFGGYTGMTPIEFRELVFSIAESISMPLDKILLGGDHLGPNCWQSEPAASAMSKSEDLIRSYIEAGFRKIHLDCSMPCSDDPTPLSDETIAHRAAVLCLVAEETWKVFGGPAPVYIIGTEVPTPGGALEPLDHTLEVTDDKAAEQTIRVHKKTFESKGLEEVWQRVIGLVVQPGVEFDHHNVAHYKTEKAKPLSSMIEGHQNLLFEAHSTDYQSQSAYRQLVEDHFAILKVGPALTFALREALFALADVEQEWIDKKESSDLKNVIEEVMTNEPIYWQRYYDTSGKQQYIDRHYSLSDRIRYYWPNKKVKLAVEQLFENLVHSPPPITLLSQYLPNQSKKISNGDISSHPKDIVLDKIMEVTNTYSQACHSNT</sequence>
<reference evidence="3" key="1">
    <citation type="journal article" date="2019" name="Int. J. Syst. Evol. Microbiol.">
        <title>The Global Catalogue of Microorganisms (GCM) 10K type strain sequencing project: providing services to taxonomists for standard genome sequencing and annotation.</title>
        <authorList>
            <consortium name="The Broad Institute Genomics Platform"/>
            <consortium name="The Broad Institute Genome Sequencing Center for Infectious Disease"/>
            <person name="Wu L."/>
            <person name="Ma J."/>
        </authorList>
    </citation>
    <scope>NUCLEOTIDE SEQUENCE [LARGE SCALE GENOMIC DNA]</scope>
    <source>
        <strain evidence="3">NBRC 15640</strain>
    </source>
</reference>
<dbReference type="InterPro" id="IPR013785">
    <property type="entry name" value="Aldolase_TIM"/>
</dbReference>
<gene>
    <name evidence="2" type="primary">kbaZ_1</name>
    <name evidence="2" type="ORF">GCM10007932_16660</name>
</gene>
<evidence type="ECO:0000256" key="1">
    <source>
        <dbReference type="ARBA" id="ARBA00005191"/>
    </source>
</evidence>
<evidence type="ECO:0000313" key="3">
    <source>
        <dbReference type="Proteomes" id="UP001156690"/>
    </source>
</evidence>
<keyword evidence="3" id="KW-1185">Reference proteome</keyword>
<evidence type="ECO:0000313" key="2">
    <source>
        <dbReference type="EMBL" id="GLQ72306.1"/>
    </source>
</evidence>
<dbReference type="GO" id="GO:0009401">
    <property type="term" value="P:phosphoenolpyruvate-dependent sugar phosphotransferase system"/>
    <property type="evidence" value="ECO:0007669"/>
    <property type="project" value="TreeGrafter"/>
</dbReference>
<dbReference type="Proteomes" id="UP001156690">
    <property type="component" value="Unassembled WGS sequence"/>
</dbReference>